<dbReference type="AlphaFoldDB" id="A0A0W0H0W7"/>
<accession>A0A0W0H0W7</accession>
<gene>
    <name evidence="4" type="ORF">AO067_18895</name>
</gene>
<dbReference type="EMBL" id="LKEJ01000203">
    <property type="protein sequence ID" value="KTB54459.1"/>
    <property type="molecule type" value="Genomic_DNA"/>
</dbReference>
<proteinExistence type="predicted"/>
<organism evidence="4 5">
    <name type="scientific">Pseudomonas viridiflava ICMP 13104</name>
    <dbReference type="NCBI Taxonomy" id="1198305"/>
    <lineage>
        <taxon>Bacteria</taxon>
        <taxon>Pseudomonadati</taxon>
        <taxon>Pseudomonadota</taxon>
        <taxon>Gammaproteobacteria</taxon>
        <taxon>Pseudomonadales</taxon>
        <taxon>Pseudomonadaceae</taxon>
        <taxon>Pseudomonas</taxon>
    </lineage>
</organism>
<name>A0A0W0H0W7_PSEVI</name>
<dbReference type="InterPro" id="IPR056823">
    <property type="entry name" value="TEN-like_YD-shell"/>
</dbReference>
<feature type="transmembrane region" description="Helical" evidence="2">
    <location>
        <begin position="308"/>
        <end position="331"/>
    </location>
</feature>
<evidence type="ECO:0000259" key="3">
    <source>
        <dbReference type="Pfam" id="PF25023"/>
    </source>
</evidence>
<dbReference type="PANTHER" id="PTHR32305:SF17">
    <property type="entry name" value="TRNA NUCLEASE WAPA"/>
    <property type="match status" value="1"/>
</dbReference>
<keyword evidence="2" id="KW-1133">Transmembrane helix</keyword>
<dbReference type="NCBIfam" id="TIGR03696">
    <property type="entry name" value="Rhs_assc_core"/>
    <property type="match status" value="1"/>
</dbReference>
<comment type="caution">
    <text evidence="4">The sequence shown here is derived from an EMBL/GenBank/DDBJ whole genome shotgun (WGS) entry which is preliminary data.</text>
</comment>
<reference evidence="4 5" key="1">
    <citation type="submission" date="2015-09" db="EMBL/GenBank/DDBJ databases">
        <title>Genome sequence of ICMP 13104.</title>
        <authorList>
            <person name="Visnovsky S."/>
            <person name="Lu A."/>
            <person name="Panda P."/>
            <person name="Pitman A."/>
        </authorList>
    </citation>
    <scope>NUCLEOTIDE SEQUENCE [LARGE SCALE GENOMIC DNA]</scope>
    <source>
        <strain evidence="4 5">ICMP 13104</strain>
    </source>
</reference>
<sequence length="490" mass="51791">MHWTTSPRSQDPLGKQIQSQTFTFDALDNFTEVTTVFAEGSNTAQYEYSDDDPTQLRVISNNHKDYPERLELDYDANGNLTMDEAGRTIKYDALGRLLSVSATADIPAVDYGYDALDSLTNSRSTDGSEQRFYRDGQLANQLRGEEQRSFSRAGDQLLAEHQGGNNAGTQLLATDARKTVLAEVSPQSINDLSYSAYGHQSSAVAAASRSGFNGELRESATGWYLLGQGYRAYNPVLMRFHSPDSLSPFGDGGLNAYAYCVGDPVNYLDPDGHIPWWLGLAVGIGVTVLTAGVAAPFAAAFGAGAATVSAFTVVGSVTGGVSTVIGVGSAVGSALTKGDVSEMLGWASVWAGVLGGVMGGLGLGIKAGAWAASTASRAGSSASTAASSALRTLPEEVELAVTSPGRGLPGNEFVTTSTLTNARNTRLAAVPEIPPEFPAAAPAKPFSLEKFYRKNPAHMRAVIARNSGYDAAKIRSNHGRPGDWDKFFQW</sequence>
<evidence type="ECO:0000313" key="4">
    <source>
        <dbReference type="EMBL" id="KTB54459.1"/>
    </source>
</evidence>
<dbReference type="InterPro" id="IPR022385">
    <property type="entry name" value="Rhs_assc_core"/>
</dbReference>
<keyword evidence="2" id="KW-0472">Membrane</keyword>
<dbReference type="PANTHER" id="PTHR32305">
    <property type="match status" value="1"/>
</dbReference>
<keyword evidence="5" id="KW-1185">Reference proteome</keyword>
<protein>
    <recommendedName>
        <fullName evidence="3">Teneurin-like YD-shell domain-containing protein</fullName>
    </recommendedName>
</protein>
<dbReference type="SUPFAM" id="SSF56399">
    <property type="entry name" value="ADP-ribosylation"/>
    <property type="match status" value="1"/>
</dbReference>
<dbReference type="Gene3D" id="2.180.10.10">
    <property type="entry name" value="RHS repeat-associated core"/>
    <property type="match status" value="1"/>
</dbReference>
<keyword evidence="1" id="KW-0677">Repeat</keyword>
<evidence type="ECO:0000313" key="5">
    <source>
        <dbReference type="Proteomes" id="UP000053048"/>
    </source>
</evidence>
<feature type="transmembrane region" description="Helical" evidence="2">
    <location>
        <begin position="343"/>
        <end position="365"/>
    </location>
</feature>
<feature type="domain" description="Teneurin-like YD-shell" evidence="3">
    <location>
        <begin position="19"/>
        <end position="244"/>
    </location>
</feature>
<feature type="transmembrane region" description="Helical" evidence="2">
    <location>
        <begin position="276"/>
        <end position="301"/>
    </location>
</feature>
<keyword evidence="2" id="KW-0812">Transmembrane</keyword>
<dbReference type="InterPro" id="IPR050708">
    <property type="entry name" value="T6SS_VgrG/RHS"/>
</dbReference>
<evidence type="ECO:0000256" key="1">
    <source>
        <dbReference type="ARBA" id="ARBA00022737"/>
    </source>
</evidence>
<dbReference type="Proteomes" id="UP000053048">
    <property type="component" value="Unassembled WGS sequence"/>
</dbReference>
<dbReference type="Pfam" id="PF25023">
    <property type="entry name" value="TEN_YD-shell"/>
    <property type="match status" value="1"/>
</dbReference>
<evidence type="ECO:0000256" key="2">
    <source>
        <dbReference type="SAM" id="Phobius"/>
    </source>
</evidence>